<comment type="caution">
    <text evidence="1">The sequence shown here is derived from an EMBL/GenBank/DDBJ whole genome shotgun (WGS) entry which is preliminary data.</text>
</comment>
<dbReference type="Proteomes" id="UP000724584">
    <property type="component" value="Unassembled WGS sequence"/>
</dbReference>
<evidence type="ECO:0000313" key="1">
    <source>
        <dbReference type="EMBL" id="KAH6632666.1"/>
    </source>
</evidence>
<proteinExistence type="predicted"/>
<keyword evidence="2" id="KW-1185">Reference proteome</keyword>
<dbReference type="EMBL" id="JAGIZQ010000004">
    <property type="protein sequence ID" value="KAH6632666.1"/>
    <property type="molecule type" value="Genomic_DNA"/>
</dbReference>
<gene>
    <name evidence="1" type="ORF">F5144DRAFT_593375</name>
</gene>
<evidence type="ECO:0000313" key="2">
    <source>
        <dbReference type="Proteomes" id="UP000724584"/>
    </source>
</evidence>
<protein>
    <submittedName>
        <fullName evidence="1">Uncharacterized protein</fullName>
    </submittedName>
</protein>
<accession>A0ACB7PBZ7</accession>
<name>A0ACB7PBZ7_9PEZI</name>
<reference evidence="1 2" key="1">
    <citation type="journal article" date="2021" name="Nat. Commun.">
        <title>Genetic determinants of endophytism in the Arabidopsis root mycobiome.</title>
        <authorList>
            <person name="Mesny F."/>
            <person name="Miyauchi S."/>
            <person name="Thiergart T."/>
            <person name="Pickel B."/>
            <person name="Atanasova L."/>
            <person name="Karlsson M."/>
            <person name="Huettel B."/>
            <person name="Barry K.W."/>
            <person name="Haridas S."/>
            <person name="Chen C."/>
            <person name="Bauer D."/>
            <person name="Andreopoulos W."/>
            <person name="Pangilinan J."/>
            <person name="LaButti K."/>
            <person name="Riley R."/>
            <person name="Lipzen A."/>
            <person name="Clum A."/>
            <person name="Drula E."/>
            <person name="Henrissat B."/>
            <person name="Kohler A."/>
            <person name="Grigoriev I.V."/>
            <person name="Martin F.M."/>
            <person name="Hacquard S."/>
        </authorList>
    </citation>
    <scope>NUCLEOTIDE SEQUENCE [LARGE SCALE GENOMIC DNA]</scope>
    <source>
        <strain evidence="1 2">MPI-SDFR-AT-0079</strain>
    </source>
</reference>
<organism evidence="1 2">
    <name type="scientific">Chaetomium tenue</name>
    <dbReference type="NCBI Taxonomy" id="1854479"/>
    <lineage>
        <taxon>Eukaryota</taxon>
        <taxon>Fungi</taxon>
        <taxon>Dikarya</taxon>
        <taxon>Ascomycota</taxon>
        <taxon>Pezizomycotina</taxon>
        <taxon>Sordariomycetes</taxon>
        <taxon>Sordariomycetidae</taxon>
        <taxon>Sordariales</taxon>
        <taxon>Chaetomiaceae</taxon>
        <taxon>Chaetomium</taxon>
    </lineage>
</organism>
<sequence>MSGTRTPRSYAVIPKAAPEKFDGPSASFISTGMPAASRGQQADVDAARLSLDPQHAAAKIRYPGFWGFGVTCELEETRPMVVPTRTKKCSTMCARPVIK</sequence>